<dbReference type="EMBL" id="JAAGAX010000020">
    <property type="protein sequence ID" value="KAF2283211.1"/>
    <property type="molecule type" value="Genomic_DNA"/>
</dbReference>
<evidence type="ECO:0000313" key="2">
    <source>
        <dbReference type="Proteomes" id="UP000467840"/>
    </source>
</evidence>
<organism evidence="1 2">
    <name type="scientific">Hevea brasiliensis</name>
    <name type="common">Para rubber tree</name>
    <name type="synonym">Siphonia brasiliensis</name>
    <dbReference type="NCBI Taxonomy" id="3981"/>
    <lineage>
        <taxon>Eukaryota</taxon>
        <taxon>Viridiplantae</taxon>
        <taxon>Streptophyta</taxon>
        <taxon>Embryophyta</taxon>
        <taxon>Tracheophyta</taxon>
        <taxon>Spermatophyta</taxon>
        <taxon>Magnoliopsida</taxon>
        <taxon>eudicotyledons</taxon>
        <taxon>Gunneridae</taxon>
        <taxon>Pentapetalae</taxon>
        <taxon>rosids</taxon>
        <taxon>fabids</taxon>
        <taxon>Malpighiales</taxon>
        <taxon>Euphorbiaceae</taxon>
        <taxon>Crotonoideae</taxon>
        <taxon>Micrandreae</taxon>
        <taxon>Hevea</taxon>
    </lineage>
</organism>
<name>A0A6A6K321_HEVBR</name>
<reference evidence="1 2" key="1">
    <citation type="journal article" date="2020" name="Mol. Plant">
        <title>The Chromosome-Based Rubber Tree Genome Provides New Insights into Spurge Genome Evolution and Rubber Biosynthesis.</title>
        <authorList>
            <person name="Liu J."/>
            <person name="Shi C."/>
            <person name="Shi C.C."/>
            <person name="Li W."/>
            <person name="Zhang Q.J."/>
            <person name="Zhang Y."/>
            <person name="Li K."/>
            <person name="Lu H.F."/>
            <person name="Shi C."/>
            <person name="Zhu S.T."/>
            <person name="Xiao Z.Y."/>
            <person name="Nan H."/>
            <person name="Yue Y."/>
            <person name="Zhu X.G."/>
            <person name="Wu Y."/>
            <person name="Hong X.N."/>
            <person name="Fan G.Y."/>
            <person name="Tong Y."/>
            <person name="Zhang D."/>
            <person name="Mao C.L."/>
            <person name="Liu Y.L."/>
            <person name="Hao S.J."/>
            <person name="Liu W.Q."/>
            <person name="Lv M.Q."/>
            <person name="Zhang H.B."/>
            <person name="Liu Y."/>
            <person name="Hu-Tang G.R."/>
            <person name="Wang J.P."/>
            <person name="Wang J.H."/>
            <person name="Sun Y.H."/>
            <person name="Ni S.B."/>
            <person name="Chen W.B."/>
            <person name="Zhang X.C."/>
            <person name="Jiao Y.N."/>
            <person name="Eichler E.E."/>
            <person name="Li G.H."/>
            <person name="Liu X."/>
            <person name="Gao L.Z."/>
        </authorList>
    </citation>
    <scope>NUCLEOTIDE SEQUENCE [LARGE SCALE GENOMIC DNA]</scope>
    <source>
        <strain evidence="2">cv. GT1</strain>
        <tissue evidence="1">Leaf</tissue>
    </source>
</reference>
<dbReference type="Proteomes" id="UP000467840">
    <property type="component" value="Unassembled WGS sequence"/>
</dbReference>
<dbReference type="AlphaFoldDB" id="A0A6A6K321"/>
<sequence length="431" mass="48086">MECGHLRVYPPLDLEVSMETQPPYQPKYVMLNSNHSTNLRPLPRGETFLGTIQAILPEIPRYNVDRFDVNAFNVQQDFSLHTEFVVTVKSDNPNQHIGFQYGKDSSVVATKNPKEMTSMMRSNTCGWAANLLLMVELRKRILTFRDVIDLPPCDGSGPIHELVMDTVEDLYHLYPKVVNGNLTRETEDVSLYQELHHLYDALKAIGDSWVKNHKWISTSGYKTNDSMEDGTLEQLSQKVLAKLNNIIDIARKMFDVMEEDEKNNGGIIQDSTTGDSLRESYSTRKIPGLLQILRQHSLLQFLFLRNLVEKEDVLPAKVSNIEPKDSKNSYNFPNIPSSDSNMMSDAKGSAAVSNPPPLAVSSPAPIMLPDIHLPPVNPPSNGTPAPPLVPPSVGLARVSPIPMPPAKGATPPPPLLHLVWQRHRSQGKIPN</sequence>
<keyword evidence="2" id="KW-1185">Reference proteome</keyword>
<gene>
    <name evidence="1" type="ORF">GH714_043544</name>
</gene>
<protein>
    <submittedName>
        <fullName evidence="1">Uncharacterized protein</fullName>
    </submittedName>
</protein>
<evidence type="ECO:0000313" key="1">
    <source>
        <dbReference type="EMBL" id="KAF2283211.1"/>
    </source>
</evidence>
<accession>A0A6A6K321</accession>
<proteinExistence type="predicted"/>
<comment type="caution">
    <text evidence="1">The sequence shown here is derived from an EMBL/GenBank/DDBJ whole genome shotgun (WGS) entry which is preliminary data.</text>
</comment>